<dbReference type="AlphaFoldDB" id="A0A6J8CQD0"/>
<sequence length="184" mass="20429">MVQVVSGTKHCLLVLDGKLGDGTLQVVVLNTVYWVDGTLGYPLQAVAVVLNTVYWVDGRLEYLTGSGTKHCLLGRWYTWIPLQVVVLNTVYWVDGRLGYHLQAVVVDLDTLTGSGTKHCLLGRWYTWIPLVVLNTVVVDLDTQAVVLNTVYWVDGSTWAYPLSTGSGTKHCLNWVGGRLGYPYR</sequence>
<gene>
    <name evidence="1" type="ORF">MCOR_32524</name>
</gene>
<accession>A0A6J8CQD0</accession>
<reference evidence="1 2" key="1">
    <citation type="submission" date="2020-06" db="EMBL/GenBank/DDBJ databases">
        <authorList>
            <person name="Li R."/>
            <person name="Bekaert M."/>
        </authorList>
    </citation>
    <scope>NUCLEOTIDE SEQUENCE [LARGE SCALE GENOMIC DNA]</scope>
    <source>
        <strain evidence="2">wild</strain>
    </source>
</reference>
<dbReference type="EMBL" id="CACVKT020005820">
    <property type="protein sequence ID" value="CAC5398135.1"/>
    <property type="molecule type" value="Genomic_DNA"/>
</dbReference>
<name>A0A6J8CQD0_MYTCO</name>
<evidence type="ECO:0000313" key="2">
    <source>
        <dbReference type="Proteomes" id="UP000507470"/>
    </source>
</evidence>
<protein>
    <submittedName>
        <fullName evidence="1">Uncharacterized protein</fullName>
    </submittedName>
</protein>
<organism evidence="1 2">
    <name type="scientific">Mytilus coruscus</name>
    <name type="common">Sea mussel</name>
    <dbReference type="NCBI Taxonomy" id="42192"/>
    <lineage>
        <taxon>Eukaryota</taxon>
        <taxon>Metazoa</taxon>
        <taxon>Spiralia</taxon>
        <taxon>Lophotrochozoa</taxon>
        <taxon>Mollusca</taxon>
        <taxon>Bivalvia</taxon>
        <taxon>Autobranchia</taxon>
        <taxon>Pteriomorphia</taxon>
        <taxon>Mytilida</taxon>
        <taxon>Mytiloidea</taxon>
        <taxon>Mytilidae</taxon>
        <taxon>Mytilinae</taxon>
        <taxon>Mytilus</taxon>
    </lineage>
</organism>
<dbReference type="Proteomes" id="UP000507470">
    <property type="component" value="Unassembled WGS sequence"/>
</dbReference>
<keyword evidence="2" id="KW-1185">Reference proteome</keyword>
<proteinExistence type="predicted"/>
<evidence type="ECO:0000313" key="1">
    <source>
        <dbReference type="EMBL" id="CAC5398135.1"/>
    </source>
</evidence>